<dbReference type="AlphaFoldDB" id="A1HSR9"/>
<dbReference type="OrthoDB" id="9815923at2"/>
<evidence type="ECO:0000313" key="4">
    <source>
        <dbReference type="Proteomes" id="UP000005139"/>
    </source>
</evidence>
<dbReference type="PANTHER" id="PTHR43630:SF2">
    <property type="entry name" value="GLYCOSYLTRANSFERASE"/>
    <property type="match status" value="1"/>
</dbReference>
<dbReference type="CDD" id="cd02511">
    <property type="entry name" value="Beta4Glucosyltransferase"/>
    <property type="match status" value="1"/>
</dbReference>
<keyword evidence="4" id="KW-1185">Reference proteome</keyword>
<feature type="repeat" description="TPR" evidence="1">
    <location>
        <begin position="581"/>
        <end position="614"/>
    </location>
</feature>
<dbReference type="Pfam" id="PF13432">
    <property type="entry name" value="TPR_16"/>
    <property type="match status" value="1"/>
</dbReference>
<dbReference type="PANTHER" id="PTHR43630">
    <property type="entry name" value="POLY-BETA-1,6-N-ACETYL-D-GLUCOSAMINE SYNTHASE"/>
    <property type="match status" value="1"/>
</dbReference>
<dbReference type="Gene3D" id="3.90.550.10">
    <property type="entry name" value="Spore Coat Polysaccharide Biosynthesis Protein SpsA, Chain A"/>
    <property type="match status" value="1"/>
</dbReference>
<dbReference type="GO" id="GO:0016740">
    <property type="term" value="F:transferase activity"/>
    <property type="evidence" value="ECO:0007669"/>
    <property type="project" value="UniProtKB-KW"/>
</dbReference>
<keyword evidence="1" id="KW-0802">TPR repeat</keyword>
<dbReference type="RefSeq" id="WP_007290073.1">
    <property type="nucleotide sequence ID" value="NZ_AAWL01000018.1"/>
</dbReference>
<dbReference type="PROSITE" id="PS50005">
    <property type="entry name" value="TPR"/>
    <property type="match status" value="2"/>
</dbReference>
<dbReference type="eggNOG" id="COG0463">
    <property type="taxonomic scope" value="Bacteria"/>
</dbReference>
<dbReference type="SUPFAM" id="SSF53448">
    <property type="entry name" value="Nucleotide-diphospho-sugar transferases"/>
    <property type="match status" value="1"/>
</dbReference>
<evidence type="ECO:0000313" key="3">
    <source>
        <dbReference type="EMBL" id="EAX46950.1"/>
    </source>
</evidence>
<feature type="repeat" description="TPR" evidence="1">
    <location>
        <begin position="241"/>
        <end position="274"/>
    </location>
</feature>
<dbReference type="SUPFAM" id="SSF48452">
    <property type="entry name" value="TPR-like"/>
    <property type="match status" value="1"/>
</dbReference>
<dbReference type="EMBL" id="AAWL01000018">
    <property type="protein sequence ID" value="EAX46950.1"/>
    <property type="molecule type" value="Genomic_DNA"/>
</dbReference>
<comment type="caution">
    <text evidence="3">The sequence shown here is derived from an EMBL/GenBank/DDBJ whole genome shotgun (WGS) entry which is preliminary data.</text>
</comment>
<gene>
    <name evidence="3" type="ORF">TcarDRAFT_0695</name>
</gene>
<accession>A1HSR9</accession>
<name>A1HSR9_9FIRM</name>
<dbReference type="InterPro" id="IPR019734">
    <property type="entry name" value="TPR_rpt"/>
</dbReference>
<sequence length="656" mass="75079">MVRTISLCMIVKDEEANLARCLNSVRGAVDEIVVVDTGSTDRTRAVAELAGAKVISRKWQDDFSAARNASLELATGDWILFLDADEELAPGSADVLRRVITDECEGYFMKVVNFIGAADNIETVPDLVFRMFRNKPEYRFRGAIHEQIVDVILEKNKQAIFKVAEGIVIRHYGYLQQHIIAKDKINRNLSIITRECANDPDNKTLRYHYGVELYRAERYLEAADELAKVAAAVDSGVVYYPKLLRYIALAYYGAREYELALAAITKGLQLFPDYADLYYYGGIIQLEQQAYAGAWEWFQRAIATPEQPAYYASFAGCRGFRAYYQLGALAEMFGDEEEALRYYILSLRDNAEFALSLKAIVRILNPRKYPEYAMRAIEKICEFCTADAYRLIGMICFAEGAYELALNYFEKIDSSSIEAYTEVLKAICLIQQQRLMEAIRILDKMPPGHPQFPLAQFNKIVGFWLLKNRKKVRSLCDEFLAAGLSADASKVVAMLKDSLYTRRSVPLQVLGKEGIDLVKDIVLRALDRRELALAQGLLARLDKTVQKEYALELSHVFSKYEYWDIALEYAELYLQEHDDSAEAWFHLAEILVQTNQFERGSLCYHRAITIDTRRPQYYVKLIKLYQAMRRKLLGDAAQQFPQMPIFKQLLEEAPQE</sequence>
<protein>
    <submittedName>
        <fullName evidence="3">Glycosyl transferase, family 2</fullName>
    </submittedName>
</protein>
<reference evidence="3 4" key="1">
    <citation type="submission" date="2007-01" db="EMBL/GenBank/DDBJ databases">
        <title>Annotation of the draft genome assembly of Thermosinus carboxydivorans Nor1.</title>
        <authorList>
            <consortium name="US DOE Joint Genome Institute (JGI-ORNL)"/>
            <person name="Larimer F."/>
            <person name="Land M."/>
            <person name="Hauser L."/>
        </authorList>
    </citation>
    <scope>NUCLEOTIDE SEQUENCE [LARGE SCALE GENOMIC DNA]</scope>
    <source>
        <strain evidence="3 4">Nor1</strain>
    </source>
</reference>
<dbReference type="InterPro" id="IPR011990">
    <property type="entry name" value="TPR-like_helical_dom_sf"/>
</dbReference>
<dbReference type="Pfam" id="PF00535">
    <property type="entry name" value="Glycos_transf_2"/>
    <property type="match status" value="1"/>
</dbReference>
<dbReference type="Proteomes" id="UP000005139">
    <property type="component" value="Unassembled WGS sequence"/>
</dbReference>
<proteinExistence type="predicted"/>
<dbReference type="InterPro" id="IPR029044">
    <property type="entry name" value="Nucleotide-diphossugar_trans"/>
</dbReference>
<dbReference type="InterPro" id="IPR001173">
    <property type="entry name" value="Glyco_trans_2-like"/>
</dbReference>
<evidence type="ECO:0000256" key="1">
    <source>
        <dbReference type="PROSITE-ProRule" id="PRU00339"/>
    </source>
</evidence>
<dbReference type="Gene3D" id="1.25.40.10">
    <property type="entry name" value="Tetratricopeptide repeat domain"/>
    <property type="match status" value="3"/>
</dbReference>
<organism evidence="3 4">
    <name type="scientific">Thermosinus carboxydivorans Nor1</name>
    <dbReference type="NCBI Taxonomy" id="401526"/>
    <lineage>
        <taxon>Bacteria</taxon>
        <taxon>Bacillati</taxon>
        <taxon>Bacillota</taxon>
        <taxon>Negativicutes</taxon>
        <taxon>Selenomonadales</taxon>
        <taxon>Sporomusaceae</taxon>
        <taxon>Thermosinus</taxon>
    </lineage>
</organism>
<dbReference type="SMART" id="SM00028">
    <property type="entry name" value="TPR"/>
    <property type="match status" value="5"/>
</dbReference>
<feature type="domain" description="Glycosyltransferase 2-like" evidence="2">
    <location>
        <begin position="6"/>
        <end position="123"/>
    </location>
</feature>
<reference evidence="3 4" key="2">
    <citation type="submission" date="2007-01" db="EMBL/GenBank/DDBJ databases">
        <title>Sequencing of the draft genome and assembly of Thermosinus carboxydivorans Nor1.</title>
        <authorList>
            <consortium name="US DOE Joint Genome Institute (JGI-PGF)"/>
            <person name="Copeland A."/>
            <person name="Lucas S."/>
            <person name="Lapidus A."/>
            <person name="Barry K."/>
            <person name="Glavina del Rio T."/>
            <person name="Dalin E."/>
            <person name="Tice H."/>
            <person name="Bruce D."/>
            <person name="Pitluck S."/>
            <person name="Richardson P."/>
        </authorList>
    </citation>
    <scope>NUCLEOTIDE SEQUENCE [LARGE SCALE GENOMIC DNA]</scope>
    <source>
        <strain evidence="3 4">Nor1</strain>
    </source>
</reference>
<dbReference type="eggNOG" id="COG0457">
    <property type="taxonomic scope" value="Bacteria"/>
</dbReference>
<evidence type="ECO:0000259" key="2">
    <source>
        <dbReference type="Pfam" id="PF00535"/>
    </source>
</evidence>
<keyword evidence="3" id="KW-0808">Transferase</keyword>